<dbReference type="EMBL" id="UNSC01000001">
    <property type="protein sequence ID" value="SZD71455.1"/>
    <property type="molecule type" value="Genomic_DNA"/>
</dbReference>
<dbReference type="OrthoDB" id="1523452at2"/>
<dbReference type="AlphaFoldDB" id="A0A383TV74"/>
<accession>A0A383TV74</accession>
<name>A0A383TV74_9FLAO</name>
<dbReference type="Proteomes" id="UP000262142">
    <property type="component" value="Unassembled WGS sequence"/>
</dbReference>
<evidence type="ECO:0000313" key="1">
    <source>
        <dbReference type="EMBL" id="SZD71455.1"/>
    </source>
</evidence>
<dbReference type="InterPro" id="IPR014985">
    <property type="entry name" value="WbqC"/>
</dbReference>
<organism evidence="1 2">
    <name type="scientific">Candidatus Ornithobacterium hominis</name>
    <dbReference type="NCBI Taxonomy" id="2497989"/>
    <lineage>
        <taxon>Bacteria</taxon>
        <taxon>Pseudomonadati</taxon>
        <taxon>Bacteroidota</taxon>
        <taxon>Flavobacteriia</taxon>
        <taxon>Flavobacteriales</taxon>
        <taxon>Weeksellaceae</taxon>
        <taxon>Ornithobacterium</taxon>
    </lineage>
</organism>
<reference evidence="1 2" key="1">
    <citation type="submission" date="2018-09" db="EMBL/GenBank/DDBJ databases">
        <authorList>
            <consortium name="Pathogen Informatics"/>
        </authorList>
    </citation>
    <scope>NUCLEOTIDE SEQUENCE [LARGE SCALE GENOMIC DNA]</scope>
    <source>
        <strain evidence="1 2">OH-22767</strain>
    </source>
</reference>
<gene>
    <name evidence="1" type="ORF">SAMEA104719789_00554</name>
</gene>
<proteinExistence type="predicted"/>
<dbReference type="RefSeq" id="WP_119059030.1">
    <property type="nucleotide sequence ID" value="NZ_UNSC01000001.1"/>
</dbReference>
<dbReference type="Pfam" id="PF08889">
    <property type="entry name" value="WbqC"/>
    <property type="match status" value="1"/>
</dbReference>
<protein>
    <submittedName>
        <fullName evidence="1">WbqC-like protein family</fullName>
    </submittedName>
</protein>
<evidence type="ECO:0000313" key="2">
    <source>
        <dbReference type="Proteomes" id="UP000262142"/>
    </source>
</evidence>
<sequence length="199" mass="23591">MELPVFPLFYFPPIDFFLSLKKFKEFAIESEENYTKQTYRNRCCILGPNGKQSLSIPIKKGLEKKISLVEIHYENKWVAEHIKSIETAYRNAPFFLYYWDSYRNILKEKPSQLFDLNQKILLQILRDLKLNCSFSFTKSYQSEARHDFRHDFSAKVKSENKIPAYQQVFQDKFNFVSNLSILDLVFNLGPEAGIYIKNN</sequence>
<keyword evidence="2" id="KW-1185">Reference proteome</keyword>